<keyword evidence="4" id="KW-1185">Reference proteome</keyword>
<feature type="chain" id="PRO_5047185584" evidence="1">
    <location>
        <begin position="26"/>
        <end position="196"/>
    </location>
</feature>
<sequence>MRTCSNLGKAILVTASLLTANAALANFTLDSQSSSVNFLSTKNVNVTESHTFDRFSGTVSDAGELTLDVDLTSVNTMIPIRNKRMQSMLFKVSDIATATFTAKIDEALLALGAGETVTTTIEGQLSISGTTKPVSFDVRVTGLKDGRLSASTTKPTVLSASNFGLESGITALKEVAMLQNISDTVPFSFSVVFEKD</sequence>
<feature type="domain" description="Lipid/polyisoprenoid-binding YceI-like" evidence="2">
    <location>
        <begin position="26"/>
        <end position="194"/>
    </location>
</feature>
<reference evidence="4" key="1">
    <citation type="journal article" date="2019" name="Int. J. Syst. Evol. Microbiol.">
        <title>The Global Catalogue of Microorganisms (GCM) 10K type strain sequencing project: providing services to taxonomists for standard genome sequencing and annotation.</title>
        <authorList>
            <consortium name="The Broad Institute Genomics Platform"/>
            <consortium name="The Broad Institute Genome Sequencing Center for Infectious Disease"/>
            <person name="Wu L."/>
            <person name="Ma J."/>
        </authorList>
    </citation>
    <scope>NUCLEOTIDE SEQUENCE [LARGE SCALE GENOMIC DNA]</scope>
    <source>
        <strain evidence="4">KACC 12507</strain>
    </source>
</reference>
<protein>
    <submittedName>
        <fullName evidence="3">YceI family protein</fullName>
    </submittedName>
</protein>
<dbReference type="EMBL" id="JBHSGU010000001">
    <property type="protein sequence ID" value="MFC4698626.1"/>
    <property type="molecule type" value="Genomic_DNA"/>
</dbReference>
<proteinExistence type="predicted"/>
<evidence type="ECO:0000256" key="1">
    <source>
        <dbReference type="SAM" id="SignalP"/>
    </source>
</evidence>
<dbReference type="InterPro" id="IPR007372">
    <property type="entry name" value="Lipid/polyisoprenoid-bd_YceI"/>
</dbReference>
<dbReference type="PANTHER" id="PTHR34406:SF1">
    <property type="entry name" value="PROTEIN YCEI"/>
    <property type="match status" value="1"/>
</dbReference>
<dbReference type="PIRSF" id="PIRSF029811">
    <property type="entry name" value="UCP029811"/>
    <property type="match status" value="1"/>
</dbReference>
<evidence type="ECO:0000313" key="4">
    <source>
        <dbReference type="Proteomes" id="UP001595897"/>
    </source>
</evidence>
<dbReference type="Pfam" id="PF04264">
    <property type="entry name" value="YceI"/>
    <property type="match status" value="1"/>
</dbReference>
<dbReference type="InterPro" id="IPR027016">
    <property type="entry name" value="UCP029811"/>
</dbReference>
<dbReference type="SMART" id="SM00867">
    <property type="entry name" value="YceI"/>
    <property type="match status" value="1"/>
</dbReference>
<dbReference type="PANTHER" id="PTHR34406">
    <property type="entry name" value="PROTEIN YCEI"/>
    <property type="match status" value="1"/>
</dbReference>
<evidence type="ECO:0000259" key="2">
    <source>
        <dbReference type="SMART" id="SM00867"/>
    </source>
</evidence>
<feature type="signal peptide" evidence="1">
    <location>
        <begin position="1"/>
        <end position="25"/>
    </location>
</feature>
<dbReference type="InterPro" id="IPR036761">
    <property type="entry name" value="TTHA0802/YceI-like_sf"/>
</dbReference>
<dbReference type="RefSeq" id="WP_382405229.1">
    <property type="nucleotide sequence ID" value="NZ_JBHSGU010000001.1"/>
</dbReference>
<keyword evidence="1" id="KW-0732">Signal</keyword>
<dbReference type="Proteomes" id="UP001595897">
    <property type="component" value="Unassembled WGS sequence"/>
</dbReference>
<evidence type="ECO:0000313" key="3">
    <source>
        <dbReference type="EMBL" id="MFC4698626.1"/>
    </source>
</evidence>
<dbReference type="Gene3D" id="2.40.128.110">
    <property type="entry name" value="Lipid/polyisoprenoid-binding, YceI-like"/>
    <property type="match status" value="1"/>
</dbReference>
<accession>A0ABV9LS40</accession>
<organism evidence="3 4">
    <name type="scientific">Glaciecola siphonariae</name>
    <dbReference type="NCBI Taxonomy" id="521012"/>
    <lineage>
        <taxon>Bacteria</taxon>
        <taxon>Pseudomonadati</taxon>
        <taxon>Pseudomonadota</taxon>
        <taxon>Gammaproteobacteria</taxon>
        <taxon>Alteromonadales</taxon>
        <taxon>Alteromonadaceae</taxon>
        <taxon>Glaciecola</taxon>
    </lineage>
</organism>
<name>A0ABV9LS40_9ALTE</name>
<dbReference type="SUPFAM" id="SSF101874">
    <property type="entry name" value="YceI-like"/>
    <property type="match status" value="1"/>
</dbReference>
<gene>
    <name evidence="3" type="ORF">ACFO4O_00445</name>
</gene>
<comment type="caution">
    <text evidence="3">The sequence shown here is derived from an EMBL/GenBank/DDBJ whole genome shotgun (WGS) entry which is preliminary data.</text>
</comment>